<evidence type="ECO:0000313" key="1">
    <source>
        <dbReference type="EMBL" id="PQJ10173.1"/>
    </source>
</evidence>
<name>A0A2S7STC5_9BACT</name>
<evidence type="ECO:0000313" key="2">
    <source>
        <dbReference type="Proteomes" id="UP000239872"/>
    </source>
</evidence>
<gene>
    <name evidence="1" type="ORF">CJD36_015885</name>
</gene>
<keyword evidence="2" id="KW-1185">Reference proteome</keyword>
<protein>
    <submittedName>
        <fullName evidence="1">Uncharacterized protein</fullName>
    </submittedName>
</protein>
<proteinExistence type="predicted"/>
<organism evidence="1 2">
    <name type="scientific">Flavipsychrobacter stenotrophus</name>
    <dbReference type="NCBI Taxonomy" id="2077091"/>
    <lineage>
        <taxon>Bacteria</taxon>
        <taxon>Pseudomonadati</taxon>
        <taxon>Bacteroidota</taxon>
        <taxon>Chitinophagia</taxon>
        <taxon>Chitinophagales</taxon>
        <taxon>Chitinophagaceae</taxon>
        <taxon>Flavipsychrobacter</taxon>
    </lineage>
</organism>
<accession>A0A2S7STC5</accession>
<sequence length="284" mass="31302">MTGIYTTSRYLLLIVILGLAGASCTKKDASLIPTYVHIDSFAFNPVASLPADVANTHQINSVWAFYNNSPIGVFDLPANIPVITNGNGKLTLRPGISVSGLNNFLATYPFYTSDTSTLIPQPGKTLTYLPKTSYYTSTKFSFISKFEPSTGTRFKLVSGSVPMTINSDKNGVITLTAPNDTLSEDSSYTQFAIPLNKDAYIEFDYKCTVPFAVGLRANLASIFTIYYMAGIYPSDHWQKFYLSVKDFEAQYQATNYSFYIKTALPAGETTGTVMIDNIQLVYFD</sequence>
<comment type="caution">
    <text evidence="1">The sequence shown here is derived from an EMBL/GenBank/DDBJ whole genome shotgun (WGS) entry which is preliminary data.</text>
</comment>
<dbReference type="EMBL" id="PPSL01000004">
    <property type="protein sequence ID" value="PQJ10173.1"/>
    <property type="molecule type" value="Genomic_DNA"/>
</dbReference>
<dbReference type="RefSeq" id="WP_105040182.1">
    <property type="nucleotide sequence ID" value="NZ_PPSL01000004.1"/>
</dbReference>
<dbReference type="Proteomes" id="UP000239872">
    <property type="component" value="Unassembled WGS sequence"/>
</dbReference>
<reference evidence="1 2" key="1">
    <citation type="submission" date="2018-01" db="EMBL/GenBank/DDBJ databases">
        <title>A novel member of the phylum Bacteroidetes isolated from glacier ice.</title>
        <authorList>
            <person name="Liu Q."/>
            <person name="Xin Y.-H."/>
        </authorList>
    </citation>
    <scope>NUCLEOTIDE SEQUENCE [LARGE SCALE GENOMIC DNA]</scope>
    <source>
        <strain evidence="1 2">RB1R16</strain>
    </source>
</reference>
<dbReference type="OrthoDB" id="1491784at2"/>
<dbReference type="AlphaFoldDB" id="A0A2S7STC5"/>